<proteinExistence type="predicted"/>
<dbReference type="Proteomes" id="UP000276133">
    <property type="component" value="Unassembled WGS sequence"/>
</dbReference>
<organism evidence="1 2">
    <name type="scientific">Brachionus plicatilis</name>
    <name type="common">Marine rotifer</name>
    <name type="synonym">Brachionus muelleri</name>
    <dbReference type="NCBI Taxonomy" id="10195"/>
    <lineage>
        <taxon>Eukaryota</taxon>
        <taxon>Metazoa</taxon>
        <taxon>Spiralia</taxon>
        <taxon>Gnathifera</taxon>
        <taxon>Rotifera</taxon>
        <taxon>Eurotatoria</taxon>
        <taxon>Monogononta</taxon>
        <taxon>Pseudotrocha</taxon>
        <taxon>Ploima</taxon>
        <taxon>Brachionidae</taxon>
        <taxon>Brachionus</taxon>
    </lineage>
</organism>
<comment type="caution">
    <text evidence="1">The sequence shown here is derived from an EMBL/GenBank/DDBJ whole genome shotgun (WGS) entry which is preliminary data.</text>
</comment>
<name>A0A3M7QJU7_BRAPC</name>
<evidence type="ECO:0000313" key="1">
    <source>
        <dbReference type="EMBL" id="RNA11228.1"/>
    </source>
</evidence>
<reference evidence="1 2" key="1">
    <citation type="journal article" date="2018" name="Sci. Rep.">
        <title>Genomic signatures of local adaptation to the degree of environmental predictability in rotifers.</title>
        <authorList>
            <person name="Franch-Gras L."/>
            <person name="Hahn C."/>
            <person name="Garcia-Roger E.M."/>
            <person name="Carmona M.J."/>
            <person name="Serra M."/>
            <person name="Gomez A."/>
        </authorList>
    </citation>
    <scope>NUCLEOTIDE SEQUENCE [LARGE SCALE GENOMIC DNA]</scope>
    <source>
        <strain evidence="1">HYR1</strain>
    </source>
</reference>
<gene>
    <name evidence="1" type="ORF">BpHYR1_017188</name>
</gene>
<keyword evidence="2" id="KW-1185">Reference proteome</keyword>
<accession>A0A3M7QJU7</accession>
<protein>
    <submittedName>
        <fullName evidence="1">Uncharacterized protein</fullName>
    </submittedName>
</protein>
<evidence type="ECO:0000313" key="2">
    <source>
        <dbReference type="Proteomes" id="UP000276133"/>
    </source>
</evidence>
<dbReference type="AlphaFoldDB" id="A0A3M7QJU7"/>
<sequence length="102" mass="12064">MITESMIKNNLKAVFLSARIKLRNYVLVLADCYQNRANRSTQAFTKISSVEIRFPYFATCSHKFRFLSSTIQDEKNIIKPYAYFKINQINNILKLENHSKFY</sequence>
<dbReference type="EMBL" id="REGN01006013">
    <property type="protein sequence ID" value="RNA11228.1"/>
    <property type="molecule type" value="Genomic_DNA"/>
</dbReference>